<evidence type="ECO:0000259" key="2">
    <source>
        <dbReference type="Pfam" id="PF12776"/>
    </source>
</evidence>
<accession>A0AAN6JPS4</accession>
<name>A0AAN6JPS4_9BASI</name>
<sequence length="296" mass="32426">MISSPQPSSLLQSNALRDPTPPGTLVSGADHAAATASSPAAPEGDAFWTPEDDEPEVWVAIVKQLAPMRKRGAIKDVDNTKSHFRNMKGNWNAVWQLLQMSGFGWDSVNKRVTAEDSVWDQLLNSSPKFKKWRHRSLDNYERLDALCAKSTATGNFARDGKIEAKAKGKAKAKITVSSDDDDGGNESSEDSAEEGDKVTPSTRKRKRPSTVGAVEKIAAAVEGLSKTVEDGLTAAFEDLLEVDGDAFTVDELARLGTSMANKPTRFAVYRSFRKREEHRRAFLRQLLEADDSDDDA</sequence>
<dbReference type="InterPro" id="IPR024752">
    <property type="entry name" value="Myb/SANT-like_dom"/>
</dbReference>
<feature type="compositionally biased region" description="Low complexity" evidence="1">
    <location>
        <begin position="1"/>
        <end position="13"/>
    </location>
</feature>
<organism evidence="3 4">
    <name type="scientific">Tilletia horrida</name>
    <dbReference type="NCBI Taxonomy" id="155126"/>
    <lineage>
        <taxon>Eukaryota</taxon>
        <taxon>Fungi</taxon>
        <taxon>Dikarya</taxon>
        <taxon>Basidiomycota</taxon>
        <taxon>Ustilaginomycotina</taxon>
        <taxon>Exobasidiomycetes</taxon>
        <taxon>Tilletiales</taxon>
        <taxon>Tilletiaceae</taxon>
        <taxon>Tilletia</taxon>
    </lineage>
</organism>
<reference evidence="3" key="1">
    <citation type="journal article" date="2023" name="PhytoFront">
        <title>Draft Genome Resources of Seven Strains of Tilletia horrida, Causal Agent of Kernel Smut of Rice.</title>
        <authorList>
            <person name="Khanal S."/>
            <person name="Antony Babu S."/>
            <person name="Zhou X.G."/>
        </authorList>
    </citation>
    <scope>NUCLEOTIDE SEQUENCE</scope>
    <source>
        <strain evidence="3">TX3</strain>
    </source>
</reference>
<evidence type="ECO:0000256" key="1">
    <source>
        <dbReference type="SAM" id="MobiDB-lite"/>
    </source>
</evidence>
<evidence type="ECO:0000313" key="4">
    <source>
        <dbReference type="Proteomes" id="UP001176521"/>
    </source>
</evidence>
<feature type="compositionally biased region" description="Low complexity" evidence="1">
    <location>
        <begin position="32"/>
        <end position="42"/>
    </location>
</feature>
<evidence type="ECO:0000313" key="3">
    <source>
        <dbReference type="EMBL" id="KAK0540930.1"/>
    </source>
</evidence>
<feature type="region of interest" description="Disordered" evidence="1">
    <location>
        <begin position="1"/>
        <end position="50"/>
    </location>
</feature>
<dbReference type="AlphaFoldDB" id="A0AAN6JPS4"/>
<dbReference type="Proteomes" id="UP001176521">
    <property type="component" value="Unassembled WGS sequence"/>
</dbReference>
<comment type="caution">
    <text evidence="3">The sequence shown here is derived from an EMBL/GenBank/DDBJ whole genome shotgun (WGS) entry which is preliminary data.</text>
</comment>
<gene>
    <name evidence="3" type="ORF">OC842_000241</name>
</gene>
<protein>
    <recommendedName>
        <fullName evidence="2">Myb/SANT-like domain-containing protein</fullName>
    </recommendedName>
</protein>
<feature type="region of interest" description="Disordered" evidence="1">
    <location>
        <begin position="168"/>
        <end position="210"/>
    </location>
</feature>
<keyword evidence="4" id="KW-1185">Reference proteome</keyword>
<feature type="compositionally biased region" description="Acidic residues" evidence="1">
    <location>
        <begin position="178"/>
        <end position="193"/>
    </location>
</feature>
<dbReference type="PANTHER" id="PTHR46929">
    <property type="entry name" value="EXPRESSED PROTEIN"/>
    <property type="match status" value="1"/>
</dbReference>
<proteinExistence type="predicted"/>
<feature type="domain" description="Myb/SANT-like" evidence="2">
    <location>
        <begin position="55"/>
        <end position="121"/>
    </location>
</feature>
<dbReference type="PANTHER" id="PTHR46929:SF3">
    <property type="entry name" value="MYB_SANT-LIKE DOMAIN-CONTAINING PROTEIN"/>
    <property type="match status" value="1"/>
</dbReference>
<dbReference type="Pfam" id="PF12776">
    <property type="entry name" value="Myb_DNA-bind_3"/>
    <property type="match status" value="1"/>
</dbReference>
<dbReference type="EMBL" id="JAPDMQ010000006">
    <property type="protein sequence ID" value="KAK0540930.1"/>
    <property type="molecule type" value="Genomic_DNA"/>
</dbReference>